<name>H8KL92_SOLCM</name>
<dbReference type="EMBL" id="CP003349">
    <property type="protein sequence ID" value="AFD09175.1"/>
    <property type="molecule type" value="Genomic_DNA"/>
</dbReference>
<dbReference type="KEGG" id="scn:Solca_4185"/>
<dbReference type="InterPro" id="IPR046216">
    <property type="entry name" value="DUF6249"/>
</dbReference>
<dbReference type="Proteomes" id="UP000007590">
    <property type="component" value="Chromosome"/>
</dbReference>
<keyword evidence="1" id="KW-0472">Membrane</keyword>
<dbReference type="OrthoDB" id="678489at2"/>
<dbReference type="eggNOG" id="ENOG50339FT">
    <property type="taxonomic scope" value="Bacteria"/>
</dbReference>
<dbReference type="STRING" id="929556.Solca_4185"/>
<dbReference type="RefSeq" id="WP_014682397.1">
    <property type="nucleotide sequence ID" value="NC_017770.1"/>
</dbReference>
<proteinExistence type="predicted"/>
<feature type="domain" description="DUF6249" evidence="2">
    <location>
        <begin position="8"/>
        <end position="103"/>
    </location>
</feature>
<sequence length="123" mass="13757">MEGILVPILISLGAFLMVFGLRYLENKERMAMIERGIDPGIRKKTSPSGALKWGLLFIGVGTGLILALIFTEYIFVGMDEDNQVAVYFGMIFICGGLGLMASHNRTKKEIEEEKKYEHQSINL</sequence>
<keyword evidence="4" id="KW-1185">Reference proteome</keyword>
<dbReference type="AlphaFoldDB" id="H8KL92"/>
<evidence type="ECO:0000313" key="3">
    <source>
        <dbReference type="EMBL" id="AFD09175.1"/>
    </source>
</evidence>
<feature type="transmembrane region" description="Helical" evidence="1">
    <location>
        <begin position="6"/>
        <end position="24"/>
    </location>
</feature>
<protein>
    <recommendedName>
        <fullName evidence="2">DUF6249 domain-containing protein</fullName>
    </recommendedName>
</protein>
<keyword evidence="1" id="KW-1133">Transmembrane helix</keyword>
<gene>
    <name evidence="3" type="ordered locus">Solca_4185</name>
</gene>
<keyword evidence="1" id="KW-0812">Transmembrane</keyword>
<feature type="transmembrane region" description="Helical" evidence="1">
    <location>
        <begin position="53"/>
        <end position="78"/>
    </location>
</feature>
<dbReference type="HOGENOM" id="CLU_165451_0_0_10"/>
<evidence type="ECO:0000313" key="4">
    <source>
        <dbReference type="Proteomes" id="UP000007590"/>
    </source>
</evidence>
<feature type="transmembrane region" description="Helical" evidence="1">
    <location>
        <begin position="84"/>
        <end position="101"/>
    </location>
</feature>
<reference evidence="3" key="1">
    <citation type="submission" date="2012-02" db="EMBL/GenBank/DDBJ databases">
        <title>The complete genome of Solitalea canadensis DSM 3403.</title>
        <authorList>
            <consortium name="US DOE Joint Genome Institute (JGI-PGF)"/>
            <person name="Lucas S."/>
            <person name="Copeland A."/>
            <person name="Lapidus A."/>
            <person name="Glavina del Rio T."/>
            <person name="Dalin E."/>
            <person name="Tice H."/>
            <person name="Bruce D."/>
            <person name="Goodwin L."/>
            <person name="Pitluck S."/>
            <person name="Peters L."/>
            <person name="Ovchinnikova G."/>
            <person name="Lu M."/>
            <person name="Kyrpides N."/>
            <person name="Mavromatis K."/>
            <person name="Ivanova N."/>
            <person name="Brettin T."/>
            <person name="Detter J.C."/>
            <person name="Han C."/>
            <person name="Larimer F."/>
            <person name="Land M."/>
            <person name="Hauser L."/>
            <person name="Markowitz V."/>
            <person name="Cheng J.-F."/>
            <person name="Hugenholtz P."/>
            <person name="Woyke T."/>
            <person name="Wu D."/>
            <person name="Spring S."/>
            <person name="Schroeder M."/>
            <person name="Kopitz M."/>
            <person name="Brambilla E."/>
            <person name="Klenk H.-P."/>
            <person name="Eisen J.A."/>
        </authorList>
    </citation>
    <scope>NUCLEOTIDE SEQUENCE</scope>
    <source>
        <strain evidence="3">DSM 3403</strain>
    </source>
</reference>
<dbReference type="Pfam" id="PF19762">
    <property type="entry name" value="DUF6249"/>
    <property type="match status" value="1"/>
</dbReference>
<evidence type="ECO:0000256" key="1">
    <source>
        <dbReference type="SAM" id="Phobius"/>
    </source>
</evidence>
<evidence type="ECO:0000259" key="2">
    <source>
        <dbReference type="Pfam" id="PF19762"/>
    </source>
</evidence>
<accession>H8KL92</accession>
<organism evidence="3 4">
    <name type="scientific">Solitalea canadensis (strain ATCC 29591 / DSM 3403 / JCM 21819 / LMG 8368 / NBRC 15130 / NCIMB 12057 / USAM 9D)</name>
    <name type="common">Flexibacter canadensis</name>
    <dbReference type="NCBI Taxonomy" id="929556"/>
    <lineage>
        <taxon>Bacteria</taxon>
        <taxon>Pseudomonadati</taxon>
        <taxon>Bacteroidota</taxon>
        <taxon>Sphingobacteriia</taxon>
        <taxon>Sphingobacteriales</taxon>
        <taxon>Sphingobacteriaceae</taxon>
        <taxon>Solitalea</taxon>
    </lineage>
</organism>